<evidence type="ECO:0000313" key="4">
    <source>
        <dbReference type="Proteomes" id="UP000283077"/>
    </source>
</evidence>
<dbReference type="PANTHER" id="PTHR39430:SF1">
    <property type="entry name" value="PROTEASE"/>
    <property type="match status" value="1"/>
</dbReference>
<organism evidence="3 4">
    <name type="scientific">Rheinheimera riviphila</name>
    <dbReference type="NCBI Taxonomy" id="1834037"/>
    <lineage>
        <taxon>Bacteria</taxon>
        <taxon>Pseudomonadati</taxon>
        <taxon>Pseudomonadota</taxon>
        <taxon>Gammaproteobacteria</taxon>
        <taxon>Chromatiales</taxon>
        <taxon>Chromatiaceae</taxon>
        <taxon>Rheinheimera</taxon>
    </lineage>
</organism>
<dbReference type="Proteomes" id="UP000283077">
    <property type="component" value="Unassembled WGS sequence"/>
</dbReference>
<protein>
    <submittedName>
        <fullName evidence="3">CPBP family intramembrane metalloprotease</fullName>
    </submittedName>
</protein>
<feature type="transmembrane region" description="Helical" evidence="1">
    <location>
        <begin position="154"/>
        <end position="172"/>
    </location>
</feature>
<dbReference type="GO" id="GO:0006508">
    <property type="term" value="P:proteolysis"/>
    <property type="evidence" value="ECO:0007669"/>
    <property type="project" value="UniProtKB-KW"/>
</dbReference>
<dbReference type="PANTHER" id="PTHR39430">
    <property type="entry name" value="MEMBRANE-ASSOCIATED PROTEASE-RELATED"/>
    <property type="match status" value="1"/>
</dbReference>
<keyword evidence="1" id="KW-0472">Membrane</keyword>
<sequence length="299" mass="33046">MNKIFFNAQQQLRNGWWVLVFIAILALSRQLYKPTRDWLAGLGASTMQLEPLALVFLLLVSWSCVLLRRQRLADLGLALNSRWWQQLLFGTAAGMSMMAVIALLMWSFSAATFGINPKFQAADLVLGAYLLLLGAALEELLFRGFVFQRLIDGLGVWPTQLLFAAVFAAGHWENPGLEGSAKVVAMLDLALASLLLGLAYLKTRSLALPLGLHFGWNWAQGYLLGFQVSGYEHNGWLLPQLQAKPDWLTGGSFGAEASIFAVFVDCLAIWLLWRWRGVAQTSTAAEFKPDSTKALALPT</sequence>
<dbReference type="GO" id="GO:0080120">
    <property type="term" value="P:CAAX-box protein maturation"/>
    <property type="evidence" value="ECO:0007669"/>
    <property type="project" value="UniProtKB-ARBA"/>
</dbReference>
<dbReference type="Pfam" id="PF02517">
    <property type="entry name" value="Rce1-like"/>
    <property type="match status" value="1"/>
</dbReference>
<feature type="transmembrane region" description="Helical" evidence="1">
    <location>
        <begin position="51"/>
        <end position="67"/>
    </location>
</feature>
<dbReference type="GO" id="GO:0004175">
    <property type="term" value="F:endopeptidase activity"/>
    <property type="evidence" value="ECO:0007669"/>
    <property type="project" value="UniProtKB-ARBA"/>
</dbReference>
<keyword evidence="3" id="KW-0645">Protease</keyword>
<proteinExistence type="predicted"/>
<keyword evidence="1" id="KW-1133">Transmembrane helix</keyword>
<feature type="transmembrane region" description="Helical" evidence="1">
    <location>
        <begin position="87"/>
        <end position="109"/>
    </location>
</feature>
<keyword evidence="4" id="KW-1185">Reference proteome</keyword>
<dbReference type="RefSeq" id="WP_127698447.1">
    <property type="nucleotide sequence ID" value="NZ_SACS01000006.1"/>
</dbReference>
<accession>A0A437R030</accession>
<evidence type="ECO:0000259" key="2">
    <source>
        <dbReference type="Pfam" id="PF02517"/>
    </source>
</evidence>
<feature type="domain" description="CAAX prenyl protease 2/Lysostaphin resistance protein A-like" evidence="2">
    <location>
        <begin position="124"/>
        <end position="218"/>
    </location>
</feature>
<dbReference type="EMBL" id="SACS01000006">
    <property type="protein sequence ID" value="RVU40118.1"/>
    <property type="molecule type" value="Genomic_DNA"/>
</dbReference>
<feature type="transmembrane region" description="Helical" evidence="1">
    <location>
        <begin position="184"/>
        <end position="201"/>
    </location>
</feature>
<feature type="transmembrane region" description="Helical" evidence="1">
    <location>
        <begin position="208"/>
        <end position="228"/>
    </location>
</feature>
<reference evidence="3 4" key="1">
    <citation type="submission" date="2019-01" db="EMBL/GenBank/DDBJ databases">
        <authorList>
            <person name="Chen W.-M."/>
        </authorList>
    </citation>
    <scope>NUCLEOTIDE SEQUENCE [LARGE SCALE GENOMIC DNA]</scope>
    <source>
        <strain evidence="3 4">KYPC3</strain>
    </source>
</reference>
<dbReference type="AlphaFoldDB" id="A0A437R030"/>
<gene>
    <name evidence="3" type="ORF">EOE67_07655</name>
</gene>
<keyword evidence="3" id="KW-0378">Hydrolase</keyword>
<dbReference type="InterPro" id="IPR003675">
    <property type="entry name" value="Rce1/LyrA-like_dom"/>
</dbReference>
<dbReference type="GO" id="GO:0008237">
    <property type="term" value="F:metallopeptidase activity"/>
    <property type="evidence" value="ECO:0007669"/>
    <property type="project" value="UniProtKB-KW"/>
</dbReference>
<keyword evidence="3" id="KW-0482">Metalloprotease</keyword>
<feature type="transmembrane region" description="Helical" evidence="1">
    <location>
        <begin position="121"/>
        <end position="142"/>
    </location>
</feature>
<name>A0A437R030_9GAMM</name>
<feature type="transmembrane region" description="Helical" evidence="1">
    <location>
        <begin position="12"/>
        <end position="31"/>
    </location>
</feature>
<keyword evidence="1" id="KW-0812">Transmembrane</keyword>
<dbReference type="OrthoDB" id="193898at2"/>
<evidence type="ECO:0000313" key="3">
    <source>
        <dbReference type="EMBL" id="RVU40118.1"/>
    </source>
</evidence>
<evidence type="ECO:0000256" key="1">
    <source>
        <dbReference type="SAM" id="Phobius"/>
    </source>
</evidence>
<feature type="transmembrane region" description="Helical" evidence="1">
    <location>
        <begin position="248"/>
        <end position="273"/>
    </location>
</feature>
<comment type="caution">
    <text evidence="3">The sequence shown here is derived from an EMBL/GenBank/DDBJ whole genome shotgun (WGS) entry which is preliminary data.</text>
</comment>